<evidence type="ECO:0000256" key="4">
    <source>
        <dbReference type="ARBA" id="ARBA00022801"/>
    </source>
</evidence>
<dbReference type="PANTHER" id="PTHR11804:SF84">
    <property type="entry name" value="SACCHAROLYSIN"/>
    <property type="match status" value="1"/>
</dbReference>
<organism evidence="9 10">
    <name type="scientific">Hyaloscypha variabilis (strain UAMH 11265 / GT02V1 / F)</name>
    <name type="common">Meliniomyces variabilis</name>
    <dbReference type="NCBI Taxonomy" id="1149755"/>
    <lineage>
        <taxon>Eukaryota</taxon>
        <taxon>Fungi</taxon>
        <taxon>Dikarya</taxon>
        <taxon>Ascomycota</taxon>
        <taxon>Pezizomycotina</taxon>
        <taxon>Leotiomycetes</taxon>
        <taxon>Helotiales</taxon>
        <taxon>Hyaloscyphaceae</taxon>
        <taxon>Hyaloscypha</taxon>
        <taxon>Hyaloscypha variabilis</taxon>
    </lineage>
</organism>
<evidence type="ECO:0000256" key="3">
    <source>
        <dbReference type="ARBA" id="ARBA00022723"/>
    </source>
</evidence>
<dbReference type="InterPro" id="IPR045090">
    <property type="entry name" value="Pept_M3A_M3B"/>
</dbReference>
<dbReference type="OrthoDB" id="534666at2759"/>
<evidence type="ECO:0000256" key="7">
    <source>
        <dbReference type="RuleBase" id="RU003435"/>
    </source>
</evidence>
<dbReference type="GO" id="GO:0006508">
    <property type="term" value="P:proteolysis"/>
    <property type="evidence" value="ECO:0007669"/>
    <property type="project" value="UniProtKB-KW"/>
</dbReference>
<dbReference type="PANTHER" id="PTHR11804">
    <property type="entry name" value="PROTEASE M3 THIMET OLIGOPEPTIDASE-RELATED"/>
    <property type="match status" value="1"/>
</dbReference>
<dbReference type="GO" id="GO:0006518">
    <property type="term" value="P:peptide metabolic process"/>
    <property type="evidence" value="ECO:0007669"/>
    <property type="project" value="TreeGrafter"/>
</dbReference>
<dbReference type="Gene3D" id="1.20.1050.40">
    <property type="entry name" value="Endopeptidase. Chain P, domain 1"/>
    <property type="match status" value="1"/>
</dbReference>
<evidence type="ECO:0000256" key="2">
    <source>
        <dbReference type="ARBA" id="ARBA00022670"/>
    </source>
</evidence>
<evidence type="ECO:0000259" key="8">
    <source>
        <dbReference type="Pfam" id="PF01432"/>
    </source>
</evidence>
<dbReference type="AlphaFoldDB" id="A0A2J6S392"/>
<proteinExistence type="inferred from homology"/>
<dbReference type="GO" id="GO:0004222">
    <property type="term" value="F:metalloendopeptidase activity"/>
    <property type="evidence" value="ECO:0007669"/>
    <property type="project" value="InterPro"/>
</dbReference>
<evidence type="ECO:0000256" key="6">
    <source>
        <dbReference type="ARBA" id="ARBA00023049"/>
    </source>
</evidence>
<comment type="cofactor">
    <cofactor evidence="7">
        <name>Zn(2+)</name>
        <dbReference type="ChEBI" id="CHEBI:29105"/>
    </cofactor>
    <text evidence="7">Binds 1 zinc ion.</text>
</comment>
<dbReference type="EMBL" id="KZ613940">
    <property type="protein sequence ID" value="PMD45242.1"/>
    <property type="molecule type" value="Genomic_DNA"/>
</dbReference>
<keyword evidence="2 7" id="KW-0645">Protease</keyword>
<dbReference type="InterPro" id="IPR024080">
    <property type="entry name" value="Neurolysin/TOP_N"/>
</dbReference>
<evidence type="ECO:0000313" key="9">
    <source>
        <dbReference type="EMBL" id="PMD45242.1"/>
    </source>
</evidence>
<keyword evidence="5 7" id="KW-0862">Zinc</keyword>
<evidence type="ECO:0000313" key="10">
    <source>
        <dbReference type="Proteomes" id="UP000235786"/>
    </source>
</evidence>
<dbReference type="Proteomes" id="UP000235786">
    <property type="component" value="Unassembled WGS sequence"/>
</dbReference>
<gene>
    <name evidence="9" type="ORF">L207DRAFT_616770</name>
</gene>
<reference evidence="9 10" key="1">
    <citation type="submission" date="2016-04" db="EMBL/GenBank/DDBJ databases">
        <title>A degradative enzymes factory behind the ericoid mycorrhizal symbiosis.</title>
        <authorList>
            <consortium name="DOE Joint Genome Institute"/>
            <person name="Martino E."/>
            <person name="Morin E."/>
            <person name="Grelet G."/>
            <person name="Kuo A."/>
            <person name="Kohler A."/>
            <person name="Daghino S."/>
            <person name="Barry K."/>
            <person name="Choi C."/>
            <person name="Cichocki N."/>
            <person name="Clum A."/>
            <person name="Copeland A."/>
            <person name="Hainaut M."/>
            <person name="Haridas S."/>
            <person name="Labutti K."/>
            <person name="Lindquist E."/>
            <person name="Lipzen A."/>
            <person name="Khouja H.-R."/>
            <person name="Murat C."/>
            <person name="Ohm R."/>
            <person name="Olson A."/>
            <person name="Spatafora J."/>
            <person name="Veneault-Fourrey C."/>
            <person name="Henrissat B."/>
            <person name="Grigoriev I."/>
            <person name="Martin F."/>
            <person name="Perotto S."/>
        </authorList>
    </citation>
    <scope>NUCLEOTIDE SEQUENCE [LARGE SCALE GENOMIC DNA]</scope>
    <source>
        <strain evidence="9 10">F</strain>
    </source>
</reference>
<dbReference type="GO" id="GO:0005758">
    <property type="term" value="C:mitochondrial intermembrane space"/>
    <property type="evidence" value="ECO:0007669"/>
    <property type="project" value="TreeGrafter"/>
</dbReference>
<keyword evidence="3 7" id="KW-0479">Metal-binding</keyword>
<dbReference type="FunFam" id="3.40.390.10:FF:000074">
    <property type="entry name" value="Metalloprotease"/>
    <property type="match status" value="1"/>
</dbReference>
<dbReference type="Pfam" id="PF01432">
    <property type="entry name" value="Peptidase_M3"/>
    <property type="match status" value="1"/>
</dbReference>
<keyword evidence="10" id="KW-1185">Reference proteome</keyword>
<dbReference type="GO" id="GO:0046872">
    <property type="term" value="F:metal ion binding"/>
    <property type="evidence" value="ECO:0007669"/>
    <property type="project" value="UniProtKB-UniRule"/>
</dbReference>
<dbReference type="SUPFAM" id="SSF55486">
    <property type="entry name" value="Metalloproteases ('zincins'), catalytic domain"/>
    <property type="match status" value="1"/>
</dbReference>
<feature type="domain" description="Peptidase M3A/M3B catalytic" evidence="8">
    <location>
        <begin position="227"/>
        <end position="716"/>
    </location>
</feature>
<protein>
    <submittedName>
        <fullName evidence="9">Thimet oligopeptidase</fullName>
    </submittedName>
</protein>
<dbReference type="InterPro" id="IPR024079">
    <property type="entry name" value="MetalloPept_cat_dom_sf"/>
</dbReference>
<evidence type="ECO:0000256" key="1">
    <source>
        <dbReference type="ARBA" id="ARBA00006040"/>
    </source>
</evidence>
<name>A0A2J6S392_HYAVF</name>
<keyword evidence="6 7" id="KW-0482">Metalloprotease</keyword>
<dbReference type="Gene3D" id="1.10.1370.10">
    <property type="entry name" value="Neurolysin, domain 3"/>
    <property type="match status" value="1"/>
</dbReference>
<evidence type="ECO:0000256" key="5">
    <source>
        <dbReference type="ARBA" id="ARBA00022833"/>
    </source>
</evidence>
<dbReference type="Gene3D" id="3.40.390.10">
    <property type="entry name" value="Collagenase (Catalytic Domain)"/>
    <property type="match status" value="1"/>
</dbReference>
<comment type="similarity">
    <text evidence="1 7">Belongs to the peptidase M3 family.</text>
</comment>
<sequence>MANIFKRPPQAPPNFNHTPASVLAGTRSILENTRKLQDEIVANIRPEDATFNNVLLPLAEDENHTIATRKLFKFFSSTSPSEELRDASNLHEALVSDFDSQTLMREDLFQLVDAVFHRKENLDAESQFYLDQTYRAFLDNGLGIGDGNDRRRFTEIQTELRELRVAYLKSLNKTSGIWLTTQELDGLPKDSLASLKVGIEENAGKVWLPYKKPHFEHAIRFVRSGTTRQQIYIGHDNRCLDNVPRLKRTILLRDEAARLRGYPNHAEAKIEQNMSKSTEFVNDFINDLREGLTPIAKIELDKLMSLKRADIENMHIADTTGTDSEEIARFYHWDYGYYSNLDKVQTHSFNEKKFSEYFSLQTSLAGMMSTFSHLFGLQFCEISSQDFAEFGRDHVMTWHPDVTVFSVWEDVSNGGDFLGYLYLDLFPRDHKYNHAGHYNLRPGFTTPSGDRQYPASALVMNLLKPLPNQPSLLKHNDARSLFHELGHAIHSQATRARYAVFHGTYARDFGEIPSIMLENWWWTPSVIKDLSCHYSYLSDAYLKNWKEAQPESTIKRPPQKLDDETILNLMKSQHSNTALATLKQCHLAKFDMTIHSPTTREEVEGMNLSELWNKINSEVTMMEGTENVGGGWEWGHGSARFRAVIGSYDATYYAYPLGKAYAQDLFVSAFAKDPMSREAGMRFRRAVLEPGGTRNGMDLLTSFLGRKPDTVARYKELSLI</sequence>
<dbReference type="CDD" id="cd06455">
    <property type="entry name" value="M3A_TOP"/>
    <property type="match status" value="1"/>
</dbReference>
<accession>A0A2J6S392</accession>
<keyword evidence="4 7" id="KW-0378">Hydrolase</keyword>
<dbReference type="InterPro" id="IPR024077">
    <property type="entry name" value="Neurolysin/TOP_dom2"/>
</dbReference>
<dbReference type="InterPro" id="IPR001567">
    <property type="entry name" value="Pept_M3A_M3B_dom"/>
</dbReference>